<gene>
    <name evidence="1" type="ORF">SNEC2469_LOCUS24219</name>
</gene>
<dbReference type="Proteomes" id="UP000601435">
    <property type="component" value="Unassembled WGS sequence"/>
</dbReference>
<comment type="caution">
    <text evidence="1">The sequence shown here is derived from an EMBL/GenBank/DDBJ whole genome shotgun (WGS) entry which is preliminary data.</text>
</comment>
<organism evidence="1 2">
    <name type="scientific">Symbiodinium necroappetens</name>
    <dbReference type="NCBI Taxonomy" id="1628268"/>
    <lineage>
        <taxon>Eukaryota</taxon>
        <taxon>Sar</taxon>
        <taxon>Alveolata</taxon>
        <taxon>Dinophyceae</taxon>
        <taxon>Suessiales</taxon>
        <taxon>Symbiodiniaceae</taxon>
        <taxon>Symbiodinium</taxon>
    </lineage>
</organism>
<sequence length="136" mass="15028">LLPIVLPHELVAALHKSGQLDNMYNMQIAASFNYCLLGAAPTYLDAAELRPENVEAHESMIPELWVAPPGTLAKGRVVMAWLSDFVLGFRATLPPDARSERLDEMAKDKMGMAYVKLAGMSAADGERLWILRPKLH</sequence>
<keyword evidence="2" id="KW-1185">Reference proteome</keyword>
<proteinExistence type="predicted"/>
<evidence type="ECO:0000313" key="1">
    <source>
        <dbReference type="EMBL" id="CAE7816070.1"/>
    </source>
</evidence>
<protein>
    <submittedName>
        <fullName evidence="1">Uncharacterized protein</fullName>
    </submittedName>
</protein>
<reference evidence="1" key="1">
    <citation type="submission" date="2021-02" db="EMBL/GenBank/DDBJ databases">
        <authorList>
            <person name="Dougan E. K."/>
            <person name="Rhodes N."/>
            <person name="Thang M."/>
            <person name="Chan C."/>
        </authorList>
    </citation>
    <scope>NUCLEOTIDE SEQUENCE</scope>
</reference>
<feature type="non-terminal residue" evidence="1">
    <location>
        <position position="136"/>
    </location>
</feature>
<evidence type="ECO:0000313" key="2">
    <source>
        <dbReference type="Proteomes" id="UP000601435"/>
    </source>
</evidence>
<dbReference type="AlphaFoldDB" id="A0A812Z9I6"/>
<dbReference type="OrthoDB" id="431997at2759"/>
<dbReference type="EMBL" id="CAJNJA010046271">
    <property type="protein sequence ID" value="CAE7816070.1"/>
    <property type="molecule type" value="Genomic_DNA"/>
</dbReference>
<feature type="non-terminal residue" evidence="1">
    <location>
        <position position="1"/>
    </location>
</feature>
<name>A0A812Z9I6_9DINO</name>
<accession>A0A812Z9I6</accession>